<evidence type="ECO:0000313" key="1">
    <source>
        <dbReference type="EMBL" id="GLK74874.1"/>
    </source>
</evidence>
<dbReference type="InterPro" id="IPR007439">
    <property type="entry name" value="Chemotax_Pase_CheZ"/>
</dbReference>
<name>A0A9W6N1H0_9HYPH</name>
<sequence length="222" mass="24202">MSPASRTSETEAERQFARMRAYLDATRAADGATSFRDVVALAEITAASMQAFFASIDAAIYRELRDIADYIGKMRAEITALEPSDLKANRLPKAGEDLWAIVGATEDATNQIMECAEDILSAVNRDDDTLREVANAKVMAIFEACSFQDITGQRIARVIETLQHIEQRVGRFAAAVEPNADTPGGGDSVDQREARARELLLHGPQSAGEAIRQDEVDALLRS</sequence>
<dbReference type="GO" id="GO:0003824">
    <property type="term" value="F:catalytic activity"/>
    <property type="evidence" value="ECO:0007669"/>
    <property type="project" value="InterPro"/>
</dbReference>
<dbReference type="SUPFAM" id="SSF75708">
    <property type="entry name" value="Chemotaxis phosphatase CheZ"/>
    <property type="match status" value="1"/>
</dbReference>
<gene>
    <name evidence="1" type="ORF">GCM10008171_01270</name>
</gene>
<dbReference type="Gene3D" id="1.10.287.500">
    <property type="entry name" value="Helix hairpin bin"/>
    <property type="match status" value="1"/>
</dbReference>
<reference evidence="1" key="2">
    <citation type="submission" date="2023-01" db="EMBL/GenBank/DDBJ databases">
        <authorList>
            <person name="Sun Q."/>
            <person name="Evtushenko L."/>
        </authorList>
    </citation>
    <scope>NUCLEOTIDE SEQUENCE</scope>
    <source>
        <strain evidence="1">VKM B-2555</strain>
    </source>
</reference>
<dbReference type="EMBL" id="BSFK01000003">
    <property type="protein sequence ID" value="GLK74874.1"/>
    <property type="molecule type" value="Genomic_DNA"/>
</dbReference>
<dbReference type="Pfam" id="PF04344">
    <property type="entry name" value="CheZ"/>
    <property type="match status" value="1"/>
</dbReference>
<keyword evidence="2" id="KW-1185">Reference proteome</keyword>
<dbReference type="Proteomes" id="UP001143364">
    <property type="component" value="Unassembled WGS sequence"/>
</dbReference>
<proteinExistence type="predicted"/>
<organism evidence="1 2">
    <name type="scientific">Methylopila jiangsuensis</name>
    <dbReference type="NCBI Taxonomy" id="586230"/>
    <lineage>
        <taxon>Bacteria</taxon>
        <taxon>Pseudomonadati</taxon>
        <taxon>Pseudomonadota</taxon>
        <taxon>Alphaproteobacteria</taxon>
        <taxon>Hyphomicrobiales</taxon>
        <taxon>Methylopilaceae</taxon>
        <taxon>Methylopila</taxon>
    </lineage>
</organism>
<reference evidence="1" key="1">
    <citation type="journal article" date="2014" name="Int. J. Syst. Evol. Microbiol.">
        <title>Complete genome sequence of Corynebacterium casei LMG S-19264T (=DSM 44701T), isolated from a smear-ripened cheese.</title>
        <authorList>
            <consortium name="US DOE Joint Genome Institute (JGI-PGF)"/>
            <person name="Walter F."/>
            <person name="Albersmeier A."/>
            <person name="Kalinowski J."/>
            <person name="Ruckert C."/>
        </authorList>
    </citation>
    <scope>NUCLEOTIDE SEQUENCE</scope>
    <source>
        <strain evidence="1">VKM B-2555</strain>
    </source>
</reference>
<dbReference type="RefSeq" id="WP_271202862.1">
    <property type="nucleotide sequence ID" value="NZ_BSFK01000003.1"/>
</dbReference>
<accession>A0A9W6N1H0</accession>
<comment type="caution">
    <text evidence="1">The sequence shown here is derived from an EMBL/GenBank/DDBJ whole genome shotgun (WGS) entry which is preliminary data.</text>
</comment>
<protein>
    <recommendedName>
        <fullName evidence="3">Chemotaxis protein CheZ</fullName>
    </recommendedName>
</protein>
<dbReference type="GO" id="GO:0009288">
    <property type="term" value="C:bacterial-type flagellum"/>
    <property type="evidence" value="ECO:0007669"/>
    <property type="project" value="InterPro"/>
</dbReference>
<dbReference type="AlphaFoldDB" id="A0A9W6N1H0"/>
<evidence type="ECO:0008006" key="3">
    <source>
        <dbReference type="Google" id="ProtNLM"/>
    </source>
</evidence>
<dbReference type="GO" id="GO:0050920">
    <property type="term" value="P:regulation of chemotaxis"/>
    <property type="evidence" value="ECO:0007669"/>
    <property type="project" value="InterPro"/>
</dbReference>
<evidence type="ECO:0000313" key="2">
    <source>
        <dbReference type="Proteomes" id="UP001143364"/>
    </source>
</evidence>